<dbReference type="SUPFAM" id="SSF81593">
    <property type="entry name" value="Nucleotidyltransferase substrate binding subunit/domain"/>
    <property type="match status" value="1"/>
</dbReference>
<dbReference type="AlphaFoldDB" id="A0A2I2MHE9"/>
<name>A0A2I2MHE9_9BACT</name>
<organism evidence="1">
    <name type="scientific">Leptospirillum ferriphilum</name>
    <dbReference type="NCBI Taxonomy" id="178606"/>
    <lineage>
        <taxon>Bacteria</taxon>
        <taxon>Pseudomonadati</taxon>
        <taxon>Nitrospirota</taxon>
        <taxon>Nitrospiria</taxon>
        <taxon>Nitrospirales</taxon>
        <taxon>Nitrospiraceae</taxon>
        <taxon>Leptospirillum</taxon>
    </lineage>
</organism>
<evidence type="ECO:0008006" key="2">
    <source>
        <dbReference type="Google" id="ProtNLM"/>
    </source>
</evidence>
<sequence length="85" mass="9816">MQGERLDRCVSQFGRLQDTIGDKILPVSLHVRLESLGTQPDNLARAEKFGWIDSVERRIVLRQVPNRMAHAYIMDSPKDLRDAVW</sequence>
<evidence type="ECO:0000313" key="1">
    <source>
        <dbReference type="EMBL" id="SOU92580.1"/>
    </source>
</evidence>
<proteinExistence type="predicted"/>
<accession>A0A2I2MHE9</accession>
<gene>
    <name evidence="1" type="ORF">LFTS_01207</name>
</gene>
<reference evidence="1" key="1">
    <citation type="submission" date="2017-12" db="EMBL/GenBank/DDBJ databases">
        <authorList>
            <consortium name="SysMetEx"/>
        </authorList>
    </citation>
    <scope>NUCLEOTIDE SEQUENCE</scope>
    <source>
        <strain evidence="1">Pb_238</strain>
    </source>
</reference>
<protein>
    <recommendedName>
        <fullName evidence="2">DUF86 domain-containing protein</fullName>
    </recommendedName>
</protein>
<dbReference type="EMBL" id="LT966316">
    <property type="protein sequence ID" value="SOU92580.1"/>
    <property type="molecule type" value="Genomic_DNA"/>
</dbReference>